<sequence length="448" mass="46485">MVPNRIVAIVGFSYDSIKFRTASAFTSSLIDGTSPAYSTDSRSAPNFFTSVRMMSSSSNNEVVIVSYARTPICAFRGALASLKAPHLGSIAIKGAIDRAGLQPDQIEEVYMGHVLQGNVGQAPARQACLGAGIPTSVPCTTVNKVCASGMKAIALAAQNIMTGNADVMVAGGMESMSNAPYYLQRGETAYGGVELKDAILTDALTDAYKQIHMGLCAENTNVTLGITRQEQDHYAQQSYERAQAAQASGVLAAEIVPVTVKGVRGKPDTLVSEDDECKKADFTKFPTLKPVFKKDGGSVTAANASSLNDGAAALVLMSRAKADALGVKPLAKIVAFGDAATEPIDFPLAPVLVMPKLLQQAGVSQEDVAMFEINEAFSCVAIAAIKKLNINPSKVNVNGGAVALGHPVGMSGARIVGHMALNLKPGEYGLAGVCNGGGGAGGMLIQRL</sequence>
<keyword evidence="6 13" id="KW-0808">Transferase</keyword>
<gene>
    <name evidence="16" type="ORF">BIW11_06782</name>
</gene>
<evidence type="ECO:0000256" key="4">
    <source>
        <dbReference type="ARBA" id="ARBA00011881"/>
    </source>
</evidence>
<feature type="active site" description="Proton acceptor" evidence="12">
    <location>
        <position position="434"/>
    </location>
</feature>
<dbReference type="InterPro" id="IPR002155">
    <property type="entry name" value="Thiolase"/>
</dbReference>
<dbReference type="EC" id="2.3.1.9" evidence="5"/>
<accession>A0A1V9XWJ6</accession>
<evidence type="ECO:0000256" key="3">
    <source>
        <dbReference type="ARBA" id="ARBA00010982"/>
    </source>
</evidence>
<dbReference type="InterPro" id="IPR020617">
    <property type="entry name" value="Thiolase_C"/>
</dbReference>
<proteinExistence type="inferred from homology"/>
<comment type="similarity">
    <text evidence="3 13">Belongs to the thiolase-like superfamily. Thiolase family.</text>
</comment>
<feature type="active site" description="Acyl-thioester intermediate" evidence="12">
    <location>
        <position position="146"/>
    </location>
</feature>
<dbReference type="InterPro" id="IPR020610">
    <property type="entry name" value="Thiolase_AS"/>
</dbReference>
<reference evidence="16 17" key="1">
    <citation type="journal article" date="2017" name="Gigascience">
        <title>Draft genome of the honey bee ectoparasitic mite, Tropilaelaps mercedesae, is shaped by the parasitic life history.</title>
        <authorList>
            <person name="Dong X."/>
            <person name="Armstrong S.D."/>
            <person name="Xia D."/>
            <person name="Makepeace B.L."/>
            <person name="Darby A.C."/>
            <person name="Kadowaki T."/>
        </authorList>
    </citation>
    <scope>NUCLEOTIDE SEQUENCE [LARGE SCALE GENOMIC DNA]</scope>
    <source>
        <strain evidence="16">Wuxi-XJTLU</strain>
    </source>
</reference>
<dbReference type="GO" id="GO:0006635">
    <property type="term" value="P:fatty acid beta-oxidation"/>
    <property type="evidence" value="ECO:0007669"/>
    <property type="project" value="TreeGrafter"/>
</dbReference>
<evidence type="ECO:0000256" key="10">
    <source>
        <dbReference type="ARBA" id="ARBA00023128"/>
    </source>
</evidence>
<keyword evidence="8" id="KW-0809">Transit peptide</keyword>
<evidence type="ECO:0000256" key="5">
    <source>
        <dbReference type="ARBA" id="ARBA00012705"/>
    </source>
</evidence>
<dbReference type="STRING" id="418985.A0A1V9XWJ6"/>
<evidence type="ECO:0000313" key="16">
    <source>
        <dbReference type="EMBL" id="OQR77877.1"/>
    </source>
</evidence>
<dbReference type="InterPro" id="IPR016039">
    <property type="entry name" value="Thiolase-like"/>
</dbReference>
<comment type="subcellular location">
    <subcellularLocation>
        <location evidence="1">Mitochondrion</location>
    </subcellularLocation>
</comment>
<feature type="domain" description="Thiolase N-terminal" evidence="14">
    <location>
        <begin position="62"/>
        <end position="319"/>
    </location>
</feature>
<evidence type="ECO:0000256" key="1">
    <source>
        <dbReference type="ARBA" id="ARBA00004173"/>
    </source>
</evidence>
<dbReference type="PROSITE" id="PS00737">
    <property type="entry name" value="THIOLASE_2"/>
    <property type="match status" value="1"/>
</dbReference>
<dbReference type="OrthoDB" id="5404651at2759"/>
<dbReference type="GO" id="GO:0003985">
    <property type="term" value="F:acetyl-CoA C-acetyltransferase activity"/>
    <property type="evidence" value="ECO:0007669"/>
    <property type="project" value="UniProtKB-EC"/>
</dbReference>
<feature type="domain" description="Thiolase C-terminal" evidence="15">
    <location>
        <begin position="328"/>
        <end position="447"/>
    </location>
</feature>
<evidence type="ECO:0000256" key="7">
    <source>
        <dbReference type="ARBA" id="ARBA00022723"/>
    </source>
</evidence>
<comment type="subunit">
    <text evidence="4">Homotetramer.</text>
</comment>
<keyword evidence="11 13" id="KW-0012">Acyltransferase</keyword>
<comment type="caution">
    <text evidence="16">The sequence shown here is derived from an EMBL/GenBank/DDBJ whole genome shotgun (WGS) entry which is preliminary data.</text>
</comment>
<dbReference type="InterPro" id="IPR020616">
    <property type="entry name" value="Thiolase_N"/>
</dbReference>
<keyword evidence="10" id="KW-0496">Mitochondrion</keyword>
<dbReference type="Pfam" id="PF02803">
    <property type="entry name" value="Thiolase_C"/>
    <property type="match status" value="1"/>
</dbReference>
<keyword evidence="7" id="KW-0479">Metal-binding</keyword>
<dbReference type="FunFam" id="3.40.47.10:FF:000007">
    <property type="entry name" value="acetyl-CoA acetyltransferase, mitochondrial"/>
    <property type="match status" value="1"/>
</dbReference>
<dbReference type="InterPro" id="IPR020615">
    <property type="entry name" value="Thiolase_acyl_enz_int_AS"/>
</dbReference>
<dbReference type="AlphaFoldDB" id="A0A1V9XWJ6"/>
<evidence type="ECO:0000256" key="2">
    <source>
        <dbReference type="ARBA" id="ARBA00005189"/>
    </source>
</evidence>
<name>A0A1V9XWJ6_9ACAR</name>
<comment type="pathway">
    <text evidence="2">Lipid metabolism.</text>
</comment>
<dbReference type="PANTHER" id="PTHR18919:SF156">
    <property type="entry name" value="ACETYL-COA ACETYLTRANSFERASE, MITOCHONDRIAL"/>
    <property type="match status" value="1"/>
</dbReference>
<organism evidence="16 17">
    <name type="scientific">Tropilaelaps mercedesae</name>
    <dbReference type="NCBI Taxonomy" id="418985"/>
    <lineage>
        <taxon>Eukaryota</taxon>
        <taxon>Metazoa</taxon>
        <taxon>Ecdysozoa</taxon>
        <taxon>Arthropoda</taxon>
        <taxon>Chelicerata</taxon>
        <taxon>Arachnida</taxon>
        <taxon>Acari</taxon>
        <taxon>Parasitiformes</taxon>
        <taxon>Mesostigmata</taxon>
        <taxon>Gamasina</taxon>
        <taxon>Dermanyssoidea</taxon>
        <taxon>Laelapidae</taxon>
        <taxon>Tropilaelaps</taxon>
    </lineage>
</organism>
<dbReference type="SUPFAM" id="SSF53901">
    <property type="entry name" value="Thiolase-like"/>
    <property type="match status" value="2"/>
</dbReference>
<evidence type="ECO:0000256" key="11">
    <source>
        <dbReference type="ARBA" id="ARBA00023315"/>
    </source>
</evidence>
<dbReference type="Pfam" id="PF00108">
    <property type="entry name" value="Thiolase_N"/>
    <property type="match status" value="1"/>
</dbReference>
<dbReference type="PROSITE" id="PS00099">
    <property type="entry name" value="THIOLASE_3"/>
    <property type="match status" value="1"/>
</dbReference>
<evidence type="ECO:0000256" key="13">
    <source>
        <dbReference type="RuleBase" id="RU003557"/>
    </source>
</evidence>
<dbReference type="InterPro" id="IPR020613">
    <property type="entry name" value="Thiolase_CS"/>
</dbReference>
<evidence type="ECO:0000256" key="12">
    <source>
        <dbReference type="PIRSR" id="PIRSR000429-1"/>
    </source>
</evidence>
<evidence type="ECO:0000259" key="15">
    <source>
        <dbReference type="Pfam" id="PF02803"/>
    </source>
</evidence>
<evidence type="ECO:0000256" key="8">
    <source>
        <dbReference type="ARBA" id="ARBA00022946"/>
    </source>
</evidence>
<protein>
    <recommendedName>
        <fullName evidence="5">acetyl-CoA C-acetyltransferase</fullName>
        <ecNumber evidence="5">2.3.1.9</ecNumber>
    </recommendedName>
</protein>
<dbReference type="PIRSF" id="PIRSF000429">
    <property type="entry name" value="Ac-CoA_Ac_transf"/>
    <property type="match status" value="1"/>
</dbReference>
<evidence type="ECO:0000256" key="6">
    <source>
        <dbReference type="ARBA" id="ARBA00022679"/>
    </source>
</evidence>
<dbReference type="GO" id="GO:0005739">
    <property type="term" value="C:mitochondrion"/>
    <property type="evidence" value="ECO:0007669"/>
    <property type="project" value="UniProtKB-SubCell"/>
</dbReference>
<dbReference type="EMBL" id="MNPL01002939">
    <property type="protein sequence ID" value="OQR77877.1"/>
    <property type="molecule type" value="Genomic_DNA"/>
</dbReference>
<dbReference type="InParanoid" id="A0A1V9XWJ6"/>
<dbReference type="CDD" id="cd00751">
    <property type="entry name" value="thiolase"/>
    <property type="match status" value="1"/>
</dbReference>
<keyword evidence="17" id="KW-1185">Reference proteome</keyword>
<keyword evidence="9" id="KW-0630">Potassium</keyword>
<dbReference type="Gene3D" id="3.40.47.10">
    <property type="match status" value="1"/>
</dbReference>
<dbReference type="Proteomes" id="UP000192247">
    <property type="component" value="Unassembled WGS sequence"/>
</dbReference>
<evidence type="ECO:0000259" key="14">
    <source>
        <dbReference type="Pfam" id="PF00108"/>
    </source>
</evidence>
<dbReference type="PANTHER" id="PTHR18919">
    <property type="entry name" value="ACETYL-COA C-ACYLTRANSFERASE"/>
    <property type="match status" value="1"/>
</dbReference>
<evidence type="ECO:0000256" key="9">
    <source>
        <dbReference type="ARBA" id="ARBA00022958"/>
    </source>
</evidence>
<dbReference type="FunCoup" id="A0A1V9XWJ6">
    <property type="interactions" value="1047"/>
</dbReference>
<feature type="active site" description="Proton acceptor" evidence="12">
    <location>
        <position position="406"/>
    </location>
</feature>
<evidence type="ECO:0000313" key="17">
    <source>
        <dbReference type="Proteomes" id="UP000192247"/>
    </source>
</evidence>
<dbReference type="GO" id="GO:0046872">
    <property type="term" value="F:metal ion binding"/>
    <property type="evidence" value="ECO:0007669"/>
    <property type="project" value="UniProtKB-KW"/>
</dbReference>
<dbReference type="PROSITE" id="PS00098">
    <property type="entry name" value="THIOLASE_1"/>
    <property type="match status" value="1"/>
</dbReference>
<dbReference type="NCBIfam" id="TIGR01930">
    <property type="entry name" value="AcCoA-C-Actrans"/>
    <property type="match status" value="1"/>
</dbReference>